<comment type="caution">
    <text evidence="6">Lacks conserved residue(s) required for the propagation of feature annotation.</text>
</comment>
<dbReference type="Proteomes" id="UP001652625">
    <property type="component" value="Chromosome 10"/>
</dbReference>
<dbReference type="PANTHER" id="PTHR10127:SF780">
    <property type="entry name" value="METALLOENDOPEPTIDASE"/>
    <property type="match status" value="1"/>
</dbReference>
<feature type="domain" description="Peptidase M12A" evidence="8">
    <location>
        <begin position="84"/>
        <end position="284"/>
    </location>
</feature>
<accession>A0ABM4CN08</accession>
<comment type="cofactor">
    <cofactor evidence="6 7">
        <name>Zn(2+)</name>
        <dbReference type="ChEBI" id="CHEBI:29105"/>
    </cofactor>
    <text evidence="6 7">Binds 1 zinc ion per subunit.</text>
</comment>
<dbReference type="InterPro" id="IPR034035">
    <property type="entry name" value="Astacin-like_dom"/>
</dbReference>
<dbReference type="InterPro" id="IPR024079">
    <property type="entry name" value="MetalloPept_cat_dom_sf"/>
</dbReference>
<feature type="signal peptide" evidence="7">
    <location>
        <begin position="1"/>
        <end position="20"/>
    </location>
</feature>
<dbReference type="GO" id="GO:0008237">
    <property type="term" value="F:metallopeptidase activity"/>
    <property type="evidence" value="ECO:0007669"/>
    <property type="project" value="UniProtKB-KW"/>
</dbReference>
<dbReference type="EC" id="3.4.24.-" evidence="7"/>
<keyword evidence="1 6" id="KW-0645">Protease</keyword>
<evidence type="ECO:0000256" key="1">
    <source>
        <dbReference type="ARBA" id="ARBA00022670"/>
    </source>
</evidence>
<keyword evidence="5 6" id="KW-0482">Metalloprotease</keyword>
<evidence type="ECO:0000256" key="3">
    <source>
        <dbReference type="ARBA" id="ARBA00022801"/>
    </source>
</evidence>
<dbReference type="InterPro" id="IPR006026">
    <property type="entry name" value="Peptidase_Metallo"/>
</dbReference>
<evidence type="ECO:0000256" key="4">
    <source>
        <dbReference type="ARBA" id="ARBA00022833"/>
    </source>
</evidence>
<dbReference type="SUPFAM" id="SSF55486">
    <property type="entry name" value="Metalloproteases ('zincins'), catalytic domain"/>
    <property type="match status" value="1"/>
</dbReference>
<feature type="active site" evidence="6">
    <location>
        <position position="182"/>
    </location>
</feature>
<protein>
    <recommendedName>
        <fullName evidence="7">Metalloendopeptidase</fullName>
        <ecNumber evidence="7">3.4.24.-</ecNumber>
    </recommendedName>
</protein>
<dbReference type="Gene3D" id="3.40.390.10">
    <property type="entry name" value="Collagenase (Catalytic Domain)"/>
    <property type="match status" value="1"/>
</dbReference>
<keyword evidence="7" id="KW-0732">Signal</keyword>
<dbReference type="InterPro" id="IPR001506">
    <property type="entry name" value="Peptidase_M12A"/>
</dbReference>
<gene>
    <name evidence="10" type="primary">LOC100212854</name>
</gene>
<dbReference type="PROSITE" id="PS51864">
    <property type="entry name" value="ASTACIN"/>
    <property type="match status" value="1"/>
</dbReference>
<dbReference type="PRINTS" id="PR00480">
    <property type="entry name" value="ASTACIN"/>
</dbReference>
<dbReference type="GeneID" id="100212854"/>
<keyword evidence="9" id="KW-1185">Reference proteome</keyword>
<evidence type="ECO:0000256" key="7">
    <source>
        <dbReference type="RuleBase" id="RU361183"/>
    </source>
</evidence>
<organism evidence="9 10">
    <name type="scientific">Hydra vulgaris</name>
    <name type="common">Hydra</name>
    <name type="synonym">Hydra attenuata</name>
    <dbReference type="NCBI Taxonomy" id="6087"/>
    <lineage>
        <taxon>Eukaryota</taxon>
        <taxon>Metazoa</taxon>
        <taxon>Cnidaria</taxon>
        <taxon>Hydrozoa</taxon>
        <taxon>Hydroidolina</taxon>
        <taxon>Anthoathecata</taxon>
        <taxon>Aplanulata</taxon>
        <taxon>Hydridae</taxon>
        <taxon>Hydra</taxon>
    </lineage>
</organism>
<evidence type="ECO:0000256" key="6">
    <source>
        <dbReference type="PROSITE-ProRule" id="PRU01211"/>
    </source>
</evidence>
<dbReference type="Pfam" id="PF01400">
    <property type="entry name" value="Astacin"/>
    <property type="match status" value="1"/>
</dbReference>
<proteinExistence type="predicted"/>
<reference evidence="10" key="1">
    <citation type="submission" date="2025-08" db="UniProtKB">
        <authorList>
            <consortium name="RefSeq"/>
        </authorList>
    </citation>
    <scope>IDENTIFICATION</scope>
</reference>
<feature type="binding site" evidence="6">
    <location>
        <position position="181"/>
    </location>
    <ligand>
        <name>Zn(2+)</name>
        <dbReference type="ChEBI" id="CHEBI:29105"/>
        <note>catalytic</note>
    </ligand>
</feature>
<evidence type="ECO:0000256" key="2">
    <source>
        <dbReference type="ARBA" id="ARBA00022723"/>
    </source>
</evidence>
<evidence type="ECO:0000256" key="5">
    <source>
        <dbReference type="ARBA" id="ARBA00023049"/>
    </source>
</evidence>
<feature type="binding site" evidence="6">
    <location>
        <position position="185"/>
    </location>
    <ligand>
        <name>Zn(2+)</name>
        <dbReference type="ChEBI" id="CHEBI:29105"/>
        <note>catalytic</note>
    </ligand>
</feature>
<evidence type="ECO:0000259" key="8">
    <source>
        <dbReference type="PROSITE" id="PS51864"/>
    </source>
</evidence>
<keyword evidence="2 6" id="KW-0479">Metal-binding</keyword>
<name>A0ABM4CN08_HYDVU</name>
<feature type="binding site" evidence="6">
    <location>
        <position position="191"/>
    </location>
    <ligand>
        <name>Zn(2+)</name>
        <dbReference type="ChEBI" id="CHEBI:29105"/>
        <note>catalytic</note>
    </ligand>
</feature>
<dbReference type="RefSeq" id="XP_065663211.1">
    <property type="nucleotide sequence ID" value="XM_065807139.1"/>
</dbReference>
<dbReference type="CDD" id="cd04280">
    <property type="entry name" value="ZnMc_astacin_like"/>
    <property type="match status" value="1"/>
</dbReference>
<dbReference type="PANTHER" id="PTHR10127">
    <property type="entry name" value="DISCOIDIN, CUB, EGF, LAMININ , AND ZINC METALLOPROTEASE DOMAIN CONTAINING"/>
    <property type="match status" value="1"/>
</dbReference>
<sequence>MHYKVMWQIFLMSLCVCAQGMKLPVSLKNSKQIEYHFNEDLTNEDPTKIPTDASLPQVGDIFEGDIVMDNVLRSAILATNIKKSVVSSSMENGPNRWPNAVIPYDFDSTLLPSNKEGILYAIAELDKFTCVRFVPRSLEHDNDFIRFTSTKGGCSSSVGRQGGMQYVQLGNGCQRIGTVLHEMMHAIGFIHEQSRSDRNDYVDVKFDNIITSLIGNFFMYSYGNINNLNVPYNYWSVMHYSNDAFSKNGKDTLVAKAAQDLKFGQRIQLSHLDVQQINQLYPCPHPKVNHYDVDYLIQNMTPDVVKKNNKQV</sequence>
<evidence type="ECO:0000313" key="9">
    <source>
        <dbReference type="Proteomes" id="UP001652625"/>
    </source>
</evidence>
<evidence type="ECO:0000313" key="10">
    <source>
        <dbReference type="RefSeq" id="XP_065663211.1"/>
    </source>
</evidence>
<keyword evidence="4 6" id="KW-0862">Zinc</keyword>
<feature type="chain" id="PRO_5044951769" description="Metalloendopeptidase" evidence="7">
    <location>
        <begin position="21"/>
        <end position="312"/>
    </location>
</feature>
<dbReference type="SMART" id="SM00235">
    <property type="entry name" value="ZnMc"/>
    <property type="match status" value="1"/>
</dbReference>
<keyword evidence="3 6" id="KW-0378">Hydrolase</keyword>